<gene>
    <name evidence="3" type="ORF">G4Y79_24005</name>
</gene>
<evidence type="ECO:0000313" key="4">
    <source>
        <dbReference type="Proteomes" id="UP000594468"/>
    </source>
</evidence>
<protein>
    <submittedName>
        <fullName evidence="3">Glycosyltransferase family 4 protein</fullName>
    </submittedName>
</protein>
<dbReference type="Pfam" id="PF13439">
    <property type="entry name" value="Glyco_transf_4"/>
    <property type="match status" value="1"/>
</dbReference>
<dbReference type="GO" id="GO:0016757">
    <property type="term" value="F:glycosyltransferase activity"/>
    <property type="evidence" value="ECO:0007669"/>
    <property type="project" value="InterPro"/>
</dbReference>
<proteinExistence type="predicted"/>
<sequence>MTIKILFTSWYSGLGGGETDLLTLAQGLDQTRYEPHLLLPRVGELGTQWQANGWSVHYERWRGATTWFVPRLWVQFPVVTRMKELLKSQRIDIVHADYHTLPLIVSAAQSLNIPVMWTCHGWWFQPKPWQRGFFQAIPCVARSEAIRDGFLGPRPFLSQDQLPVVYSGVDTTRFTPSKQPEERMKANIPLDAPVVAMIARFQRVKGHYTFLAMARCILEMLPNAHFLIAGEDTFGVARDADYRQQVIENIQADSQLREHVHLLGFRTDVEHVLQAADVVVCPSEFESYGKVNLEAMACGVPVVSTNKGGPSETVKDGETGYLVEAGDVDGFAQAVLSLLQNPQQRAQLGKQARAWVEEHFSAKQMVKQYEETFERLLARSS</sequence>
<dbReference type="Proteomes" id="UP000594468">
    <property type="component" value="Chromosome"/>
</dbReference>
<feature type="domain" description="Glycosyltransferase subfamily 4-like N-terminal" evidence="2">
    <location>
        <begin position="15"/>
        <end position="173"/>
    </location>
</feature>
<dbReference type="PANTHER" id="PTHR12526:SF630">
    <property type="entry name" value="GLYCOSYLTRANSFERASE"/>
    <property type="match status" value="1"/>
</dbReference>
<accession>A0A7S8IEL3</accession>
<dbReference type="AlphaFoldDB" id="A0A7S8IEL3"/>
<dbReference type="SUPFAM" id="SSF53756">
    <property type="entry name" value="UDP-Glycosyltransferase/glycogen phosphorylase"/>
    <property type="match status" value="1"/>
</dbReference>
<dbReference type="EMBL" id="CP062983">
    <property type="protein sequence ID" value="QPC82711.1"/>
    <property type="molecule type" value="Genomic_DNA"/>
</dbReference>
<feature type="domain" description="Glycosyl transferase family 1" evidence="1">
    <location>
        <begin position="179"/>
        <end position="355"/>
    </location>
</feature>
<dbReference type="Gene3D" id="3.40.50.2000">
    <property type="entry name" value="Glycogen Phosphorylase B"/>
    <property type="match status" value="2"/>
</dbReference>
<dbReference type="CDD" id="cd03801">
    <property type="entry name" value="GT4_PimA-like"/>
    <property type="match status" value="1"/>
</dbReference>
<dbReference type="KEGG" id="pmet:G4Y79_24005"/>
<evidence type="ECO:0000313" key="3">
    <source>
        <dbReference type="EMBL" id="QPC82711.1"/>
    </source>
</evidence>
<dbReference type="InterPro" id="IPR001296">
    <property type="entry name" value="Glyco_trans_1"/>
</dbReference>
<reference evidence="3 4" key="1">
    <citation type="submission" date="2020-02" db="EMBL/GenBank/DDBJ databases">
        <authorList>
            <person name="Zheng R.K."/>
            <person name="Sun C.M."/>
        </authorList>
    </citation>
    <scope>NUCLEOTIDE SEQUENCE [LARGE SCALE GENOMIC DNA]</scope>
    <source>
        <strain evidence="4">rifampicinis</strain>
    </source>
</reference>
<organism evidence="3 4">
    <name type="scientific">Phototrophicus methaneseepsis</name>
    <dbReference type="NCBI Taxonomy" id="2710758"/>
    <lineage>
        <taxon>Bacteria</taxon>
        <taxon>Bacillati</taxon>
        <taxon>Chloroflexota</taxon>
        <taxon>Candidatus Thermofontia</taxon>
        <taxon>Phototrophicales</taxon>
        <taxon>Phototrophicaceae</taxon>
        <taxon>Phototrophicus</taxon>
    </lineage>
</organism>
<dbReference type="PANTHER" id="PTHR12526">
    <property type="entry name" value="GLYCOSYLTRANSFERASE"/>
    <property type="match status" value="1"/>
</dbReference>
<name>A0A7S8IEL3_9CHLR</name>
<keyword evidence="4" id="KW-1185">Reference proteome</keyword>
<evidence type="ECO:0000259" key="2">
    <source>
        <dbReference type="Pfam" id="PF13439"/>
    </source>
</evidence>
<dbReference type="RefSeq" id="WP_195170780.1">
    <property type="nucleotide sequence ID" value="NZ_CP062983.1"/>
</dbReference>
<keyword evidence="3" id="KW-0808">Transferase</keyword>
<dbReference type="InterPro" id="IPR028098">
    <property type="entry name" value="Glyco_trans_4-like_N"/>
</dbReference>
<dbReference type="Pfam" id="PF00534">
    <property type="entry name" value="Glycos_transf_1"/>
    <property type="match status" value="1"/>
</dbReference>
<evidence type="ECO:0000259" key="1">
    <source>
        <dbReference type="Pfam" id="PF00534"/>
    </source>
</evidence>